<sequence length="81" mass="9476">MKFKIPAKGVARKEKGSVSNGMTFIVELKHDVYTFRWNKEGSLELWRNNYYEIVLTLPHPVDEDVKKNNDSLTPPLRLIKM</sequence>
<protein>
    <submittedName>
        <fullName evidence="1">Uncharacterized protein</fullName>
    </submittedName>
</protein>
<gene>
    <name evidence="1" type="ORF">BOLC3T21436H</name>
</gene>
<dbReference type="AlphaFoldDB" id="A0A3P6BG08"/>
<organism evidence="1">
    <name type="scientific">Brassica oleracea</name>
    <name type="common">Wild cabbage</name>
    <dbReference type="NCBI Taxonomy" id="3712"/>
    <lineage>
        <taxon>Eukaryota</taxon>
        <taxon>Viridiplantae</taxon>
        <taxon>Streptophyta</taxon>
        <taxon>Embryophyta</taxon>
        <taxon>Tracheophyta</taxon>
        <taxon>Spermatophyta</taxon>
        <taxon>Magnoliopsida</taxon>
        <taxon>eudicotyledons</taxon>
        <taxon>Gunneridae</taxon>
        <taxon>Pentapetalae</taxon>
        <taxon>rosids</taxon>
        <taxon>malvids</taxon>
        <taxon>Brassicales</taxon>
        <taxon>Brassicaceae</taxon>
        <taxon>Brassiceae</taxon>
        <taxon>Brassica</taxon>
    </lineage>
</organism>
<accession>A0A3P6BG08</accession>
<dbReference type="EMBL" id="LR031872">
    <property type="protein sequence ID" value="VDD01236.1"/>
    <property type="molecule type" value="Genomic_DNA"/>
</dbReference>
<name>A0A3P6BG08_BRAOL</name>
<proteinExistence type="predicted"/>
<evidence type="ECO:0000313" key="1">
    <source>
        <dbReference type="EMBL" id="VDD01236.1"/>
    </source>
</evidence>
<reference evidence="1" key="1">
    <citation type="submission" date="2018-11" db="EMBL/GenBank/DDBJ databases">
        <authorList>
            <consortium name="Genoscope - CEA"/>
            <person name="William W."/>
        </authorList>
    </citation>
    <scope>NUCLEOTIDE SEQUENCE</scope>
</reference>